<accession>A0A4Z0JLU8</accession>
<name>A0A4Z0JLU8_9LACO</name>
<comment type="caution">
    <text evidence="1">The sequence shown here is derived from an EMBL/GenBank/DDBJ whole genome shotgun (WGS) entry which is preliminary data.</text>
</comment>
<dbReference type="OrthoDB" id="2248172at2"/>
<evidence type="ECO:0000313" key="1">
    <source>
        <dbReference type="EMBL" id="TGD22832.1"/>
    </source>
</evidence>
<evidence type="ECO:0000313" key="2">
    <source>
        <dbReference type="Proteomes" id="UP000298021"/>
    </source>
</evidence>
<keyword evidence="2" id="KW-1185">Reference proteome</keyword>
<dbReference type="Proteomes" id="UP000298021">
    <property type="component" value="Unassembled WGS sequence"/>
</dbReference>
<gene>
    <name evidence="1" type="ORF">EGT49_07875</name>
</gene>
<organism evidence="1 2">
    <name type="scientific">Companilactobacillus suantsaicola</name>
    <dbReference type="NCBI Taxonomy" id="2487723"/>
    <lineage>
        <taxon>Bacteria</taxon>
        <taxon>Bacillati</taxon>
        <taxon>Bacillota</taxon>
        <taxon>Bacilli</taxon>
        <taxon>Lactobacillales</taxon>
        <taxon>Lactobacillaceae</taxon>
        <taxon>Companilactobacillus</taxon>
    </lineage>
</organism>
<dbReference type="RefSeq" id="WP_135373163.1">
    <property type="nucleotide sequence ID" value="NZ_RKLY01000018.1"/>
</dbReference>
<proteinExistence type="predicted"/>
<reference evidence="1 2" key="1">
    <citation type="submission" date="2018-10" db="EMBL/GenBank/DDBJ databases">
        <title>Lactobacillus sp. R7 and Lactobacillus sp. R19 isolated from fermented mustard green product of Taiwan.</title>
        <authorList>
            <person name="Lin S.-T."/>
        </authorList>
    </citation>
    <scope>NUCLEOTIDE SEQUENCE [LARGE SCALE GENOMIC DNA]</scope>
    <source>
        <strain evidence="1 2">BCRC 81127</strain>
    </source>
</reference>
<dbReference type="AlphaFoldDB" id="A0A4Z0JLU8"/>
<protein>
    <submittedName>
        <fullName evidence="1">Acetyl-CoA carboxylase</fullName>
    </submittedName>
</protein>
<dbReference type="EMBL" id="RKLY01000018">
    <property type="protein sequence ID" value="TGD22832.1"/>
    <property type="molecule type" value="Genomic_DNA"/>
</dbReference>
<sequence>MNDDLKIILERIELNFKRRPQTEYYLQVVNDTYDCTYNFFINIQPKNRRRHSIPLHTVTNYKLSYLEKIISKILSKYHFTIMYDGFIGLRWPYKQELIQRRRHFDE</sequence>